<dbReference type="AlphaFoldDB" id="A0AA87ZLS5"/>
<feature type="compositionally biased region" description="Polar residues" evidence="1">
    <location>
        <begin position="153"/>
        <end position="166"/>
    </location>
</feature>
<organism evidence="2 3">
    <name type="scientific">Ficus carica</name>
    <name type="common">Common fig</name>
    <dbReference type="NCBI Taxonomy" id="3494"/>
    <lineage>
        <taxon>Eukaryota</taxon>
        <taxon>Viridiplantae</taxon>
        <taxon>Streptophyta</taxon>
        <taxon>Embryophyta</taxon>
        <taxon>Tracheophyta</taxon>
        <taxon>Spermatophyta</taxon>
        <taxon>Magnoliopsida</taxon>
        <taxon>eudicotyledons</taxon>
        <taxon>Gunneridae</taxon>
        <taxon>Pentapetalae</taxon>
        <taxon>rosids</taxon>
        <taxon>fabids</taxon>
        <taxon>Rosales</taxon>
        <taxon>Moraceae</taxon>
        <taxon>Ficeae</taxon>
        <taxon>Ficus</taxon>
    </lineage>
</organism>
<accession>A0AA87ZLS5</accession>
<dbReference type="EMBL" id="BTGU01000009">
    <property type="protein sequence ID" value="GMN39404.1"/>
    <property type="molecule type" value="Genomic_DNA"/>
</dbReference>
<comment type="caution">
    <text evidence="2">The sequence shown here is derived from an EMBL/GenBank/DDBJ whole genome shotgun (WGS) entry which is preliminary data.</text>
</comment>
<name>A0AA87ZLS5_FICCA</name>
<feature type="compositionally biased region" description="Polar residues" evidence="1">
    <location>
        <begin position="38"/>
        <end position="53"/>
    </location>
</feature>
<evidence type="ECO:0000256" key="1">
    <source>
        <dbReference type="SAM" id="MobiDB-lite"/>
    </source>
</evidence>
<evidence type="ECO:0000313" key="2">
    <source>
        <dbReference type="EMBL" id="GMN39404.1"/>
    </source>
</evidence>
<feature type="compositionally biased region" description="Basic and acidic residues" evidence="1">
    <location>
        <begin position="92"/>
        <end position="103"/>
    </location>
</feature>
<feature type="compositionally biased region" description="Basic and acidic residues" evidence="1">
    <location>
        <begin position="57"/>
        <end position="74"/>
    </location>
</feature>
<feature type="region of interest" description="Disordered" evidence="1">
    <location>
        <begin position="90"/>
        <end position="127"/>
    </location>
</feature>
<evidence type="ECO:0000313" key="3">
    <source>
        <dbReference type="Proteomes" id="UP001187192"/>
    </source>
</evidence>
<sequence length="166" mass="18920">MDRLETGLENLTGLATEFVNTFHGVQPARAQPARAQPSNGQQATPTNSLSVRSGKSRRGDEEVPVERMQQRDLPARQQLQQVWRRLVAQGRSESRRSQMERMHNSMLNRLARPERSDEEVDSAWTPLGLEEPYTTDLRDRLNTRCNIPHGVPTSESPKRSSTFNKE</sequence>
<dbReference type="Proteomes" id="UP001187192">
    <property type="component" value="Unassembled WGS sequence"/>
</dbReference>
<reference evidence="2" key="1">
    <citation type="submission" date="2023-07" db="EMBL/GenBank/DDBJ databases">
        <title>draft genome sequence of fig (Ficus carica).</title>
        <authorList>
            <person name="Takahashi T."/>
            <person name="Nishimura K."/>
        </authorList>
    </citation>
    <scope>NUCLEOTIDE SEQUENCE</scope>
</reference>
<feature type="region of interest" description="Disordered" evidence="1">
    <location>
        <begin position="23"/>
        <end position="76"/>
    </location>
</feature>
<proteinExistence type="predicted"/>
<keyword evidence="3" id="KW-1185">Reference proteome</keyword>
<feature type="compositionally biased region" description="Low complexity" evidence="1">
    <location>
        <begin position="26"/>
        <end position="37"/>
    </location>
</feature>
<gene>
    <name evidence="2" type="ORF">TIFTF001_008639</name>
</gene>
<feature type="region of interest" description="Disordered" evidence="1">
    <location>
        <begin position="143"/>
        <end position="166"/>
    </location>
</feature>
<protein>
    <submittedName>
        <fullName evidence="2">Uncharacterized protein</fullName>
    </submittedName>
</protein>